<dbReference type="Proteomes" id="UP000055136">
    <property type="component" value="Chromosome"/>
</dbReference>
<evidence type="ECO:0000259" key="8">
    <source>
        <dbReference type="Pfam" id="PF21982"/>
    </source>
</evidence>
<name>A0A0S2TFP4_9GAMM</name>
<sequence>MSDSQKQQCQAAAVRLLSRREHSCQELCRKLLARDFDPDTIDAVVAELQADNLLSDERFAESYVRAKVAKGLGPVRLRRDLREHRIDDDTIHRYLHERHWHTLAAQVRQKRFGPALPESFEERARQMRFLQYRGFESEHINGAMKQDDWD</sequence>
<comment type="subcellular location">
    <subcellularLocation>
        <location evidence="1 5">Cytoplasm</location>
    </subcellularLocation>
</comment>
<dbReference type="EMBL" id="CP013099">
    <property type="protein sequence ID" value="ALP53960.1"/>
    <property type="molecule type" value="Genomic_DNA"/>
</dbReference>
<dbReference type="KEGG" id="tee:Tel_12895"/>
<dbReference type="AlphaFoldDB" id="A0A0S2TFP4"/>
<feature type="domain" description="RecX first three-helical" evidence="8">
    <location>
        <begin position="11"/>
        <end position="48"/>
    </location>
</feature>
<accession>A0A0S2TFP4</accession>
<reference evidence="9" key="1">
    <citation type="submission" date="2015-10" db="EMBL/GenBank/DDBJ databases">
        <title>Description of Candidatus Tenderia electrophaga gen. nov, sp. nov., an Uncultivated Electroautotroph from a Biocathode Enrichment.</title>
        <authorList>
            <person name="Eddie B.J."/>
            <person name="Malanoski A.P."/>
            <person name="Wang Z."/>
            <person name="Hall R.J."/>
            <person name="Oh S.D."/>
            <person name="Heiner C."/>
            <person name="Lin B."/>
            <person name="Strycharz-Glaven S.M."/>
        </authorList>
    </citation>
    <scope>NUCLEOTIDE SEQUENCE [LARGE SCALE GENOMIC DNA]</scope>
    <source>
        <strain evidence="9">NRL1</strain>
    </source>
</reference>
<evidence type="ECO:0000256" key="2">
    <source>
        <dbReference type="ARBA" id="ARBA00009695"/>
    </source>
</evidence>
<evidence type="ECO:0000256" key="3">
    <source>
        <dbReference type="ARBA" id="ARBA00018111"/>
    </source>
</evidence>
<dbReference type="InterPro" id="IPR053924">
    <property type="entry name" value="RecX_HTH_2nd"/>
</dbReference>
<protein>
    <recommendedName>
        <fullName evidence="3 5">Regulatory protein RecX</fullName>
    </recommendedName>
</protein>
<dbReference type="STRING" id="1748243.Tel_12895"/>
<evidence type="ECO:0000259" key="6">
    <source>
        <dbReference type="Pfam" id="PF02631"/>
    </source>
</evidence>
<proteinExistence type="inferred from homology"/>
<comment type="similarity">
    <text evidence="2 5">Belongs to the RecX family.</text>
</comment>
<comment type="function">
    <text evidence="5">Modulates RecA activity.</text>
</comment>
<feature type="domain" description="RecX second three-helical" evidence="6">
    <location>
        <begin position="55"/>
        <end position="92"/>
    </location>
</feature>
<dbReference type="InterPro" id="IPR003783">
    <property type="entry name" value="Regulatory_RecX"/>
</dbReference>
<evidence type="ECO:0000256" key="4">
    <source>
        <dbReference type="ARBA" id="ARBA00022490"/>
    </source>
</evidence>
<dbReference type="PANTHER" id="PTHR33602:SF1">
    <property type="entry name" value="REGULATORY PROTEIN RECX FAMILY PROTEIN"/>
    <property type="match status" value="1"/>
</dbReference>
<keyword evidence="10" id="KW-1185">Reference proteome</keyword>
<organism evidence="9 10">
    <name type="scientific">Candidatus Tenderia electrophaga</name>
    <dbReference type="NCBI Taxonomy" id="1748243"/>
    <lineage>
        <taxon>Bacteria</taxon>
        <taxon>Pseudomonadati</taxon>
        <taxon>Pseudomonadota</taxon>
        <taxon>Gammaproteobacteria</taxon>
        <taxon>Candidatus Tenderiales</taxon>
        <taxon>Candidatus Tenderiaceae</taxon>
        <taxon>Candidatus Tenderia</taxon>
    </lineage>
</organism>
<evidence type="ECO:0000259" key="7">
    <source>
        <dbReference type="Pfam" id="PF21981"/>
    </source>
</evidence>
<dbReference type="Pfam" id="PF21982">
    <property type="entry name" value="RecX_HTH1"/>
    <property type="match status" value="1"/>
</dbReference>
<dbReference type="Pfam" id="PF02631">
    <property type="entry name" value="RecX_HTH2"/>
    <property type="match status" value="1"/>
</dbReference>
<gene>
    <name evidence="5" type="primary">recX</name>
    <name evidence="9" type="ORF">Tel_12895</name>
</gene>
<dbReference type="GO" id="GO:0006282">
    <property type="term" value="P:regulation of DNA repair"/>
    <property type="evidence" value="ECO:0007669"/>
    <property type="project" value="UniProtKB-UniRule"/>
</dbReference>
<dbReference type="HAMAP" id="MF_01114">
    <property type="entry name" value="RecX"/>
    <property type="match status" value="1"/>
</dbReference>
<dbReference type="Pfam" id="PF21981">
    <property type="entry name" value="RecX_HTH3"/>
    <property type="match status" value="1"/>
</dbReference>
<dbReference type="InterPro" id="IPR036388">
    <property type="entry name" value="WH-like_DNA-bd_sf"/>
</dbReference>
<dbReference type="InterPro" id="IPR053925">
    <property type="entry name" value="RecX_HTH_3rd"/>
</dbReference>
<evidence type="ECO:0000313" key="9">
    <source>
        <dbReference type="EMBL" id="ALP53960.1"/>
    </source>
</evidence>
<dbReference type="Gene3D" id="1.10.10.10">
    <property type="entry name" value="Winged helix-like DNA-binding domain superfamily/Winged helix DNA-binding domain"/>
    <property type="match status" value="3"/>
</dbReference>
<dbReference type="GO" id="GO:0005737">
    <property type="term" value="C:cytoplasm"/>
    <property type="evidence" value="ECO:0007669"/>
    <property type="project" value="UniProtKB-SubCell"/>
</dbReference>
<evidence type="ECO:0000256" key="1">
    <source>
        <dbReference type="ARBA" id="ARBA00004496"/>
    </source>
</evidence>
<dbReference type="InterPro" id="IPR053926">
    <property type="entry name" value="RecX_HTH_1st"/>
</dbReference>
<feature type="domain" description="RecX third three-helical" evidence="7">
    <location>
        <begin position="103"/>
        <end position="144"/>
    </location>
</feature>
<keyword evidence="4 5" id="KW-0963">Cytoplasm</keyword>
<evidence type="ECO:0000256" key="5">
    <source>
        <dbReference type="HAMAP-Rule" id="MF_01114"/>
    </source>
</evidence>
<dbReference type="PANTHER" id="PTHR33602">
    <property type="entry name" value="REGULATORY PROTEIN RECX FAMILY PROTEIN"/>
    <property type="match status" value="1"/>
</dbReference>
<evidence type="ECO:0000313" key="10">
    <source>
        <dbReference type="Proteomes" id="UP000055136"/>
    </source>
</evidence>